<reference evidence="1" key="1">
    <citation type="submission" date="2021-03" db="EMBL/GenBank/DDBJ databases">
        <authorList>
            <consortium name="DOE Joint Genome Institute"/>
            <person name="Ahrendt S."/>
            <person name="Looney B.P."/>
            <person name="Miyauchi S."/>
            <person name="Morin E."/>
            <person name="Drula E."/>
            <person name="Courty P.E."/>
            <person name="Chicoki N."/>
            <person name="Fauchery L."/>
            <person name="Kohler A."/>
            <person name="Kuo A."/>
            <person name="Labutti K."/>
            <person name="Pangilinan J."/>
            <person name="Lipzen A."/>
            <person name="Riley R."/>
            <person name="Andreopoulos W."/>
            <person name="He G."/>
            <person name="Johnson J."/>
            <person name="Barry K.W."/>
            <person name="Grigoriev I.V."/>
            <person name="Nagy L."/>
            <person name="Hibbett D."/>
            <person name="Henrissat B."/>
            <person name="Matheny P.B."/>
            <person name="Labbe J."/>
            <person name="Martin F."/>
        </authorList>
    </citation>
    <scope>NUCLEOTIDE SEQUENCE</scope>
    <source>
        <strain evidence="1">HHB10654</strain>
    </source>
</reference>
<dbReference type="Proteomes" id="UP000814140">
    <property type="component" value="Unassembled WGS sequence"/>
</dbReference>
<evidence type="ECO:0000313" key="1">
    <source>
        <dbReference type="EMBL" id="KAI0063395.1"/>
    </source>
</evidence>
<dbReference type="EMBL" id="MU277203">
    <property type="protein sequence ID" value="KAI0063395.1"/>
    <property type="molecule type" value="Genomic_DNA"/>
</dbReference>
<protein>
    <submittedName>
        <fullName evidence="1">Calcium/proton exchanger</fullName>
    </submittedName>
</protein>
<sequence>MSASESTPLLTTNGHVTTQHKPTIWRRIIALVKAEGEPSWFESYKFLMTSWFNVLLVLVPLAFLADALEWSSTLRFAFSFFAIIPLAKLLGDATEQMSMSLGQTLAGLLNATFGNAVEIIVGLTALLQGQIRIVQTSMLGSILSNLLLVLGCSFLAGGIKYNESEFQVTAAQTNASLMTLACITLVIPAAYHSARTISTDGIPKVITNLVKDPRLTDMDEQGQTGLLIISRGTALLLLGVYVAYLFFQLKTHADLFKPKPKRRPDVESPGDVSALEEEEVADMSVVAAGVGLLVITVITSFVADILVGSIEEFADRYSIPKPFIGLILLPFVANAAEHVTSVWMAMKDKMELTIGVCVGSSIQLATFVVPLLVTVGWISGHELTLYFDNFETVAFFVSVLLVNLLIQDGKSNYMEGLMLITLYLVIALACACPPSIHSLGSR</sequence>
<name>A0ACB8T3T4_9AGAM</name>
<gene>
    <name evidence="1" type="ORF">BV25DRAFT_1883814</name>
</gene>
<accession>A0ACB8T3T4</accession>
<organism evidence="1 2">
    <name type="scientific">Artomyces pyxidatus</name>
    <dbReference type="NCBI Taxonomy" id="48021"/>
    <lineage>
        <taxon>Eukaryota</taxon>
        <taxon>Fungi</taxon>
        <taxon>Dikarya</taxon>
        <taxon>Basidiomycota</taxon>
        <taxon>Agaricomycotina</taxon>
        <taxon>Agaricomycetes</taxon>
        <taxon>Russulales</taxon>
        <taxon>Auriscalpiaceae</taxon>
        <taxon>Artomyces</taxon>
    </lineage>
</organism>
<evidence type="ECO:0000313" key="2">
    <source>
        <dbReference type="Proteomes" id="UP000814140"/>
    </source>
</evidence>
<comment type="caution">
    <text evidence="1">The sequence shown here is derived from an EMBL/GenBank/DDBJ whole genome shotgun (WGS) entry which is preliminary data.</text>
</comment>
<proteinExistence type="predicted"/>
<keyword evidence="2" id="KW-1185">Reference proteome</keyword>
<reference evidence="1" key="2">
    <citation type="journal article" date="2022" name="New Phytol.">
        <title>Evolutionary transition to the ectomycorrhizal habit in the genomes of a hyperdiverse lineage of mushroom-forming fungi.</title>
        <authorList>
            <person name="Looney B."/>
            <person name="Miyauchi S."/>
            <person name="Morin E."/>
            <person name="Drula E."/>
            <person name="Courty P.E."/>
            <person name="Kohler A."/>
            <person name="Kuo A."/>
            <person name="LaButti K."/>
            <person name="Pangilinan J."/>
            <person name="Lipzen A."/>
            <person name="Riley R."/>
            <person name="Andreopoulos W."/>
            <person name="He G."/>
            <person name="Johnson J."/>
            <person name="Nolan M."/>
            <person name="Tritt A."/>
            <person name="Barry K.W."/>
            <person name="Grigoriev I.V."/>
            <person name="Nagy L.G."/>
            <person name="Hibbett D."/>
            <person name="Henrissat B."/>
            <person name="Matheny P.B."/>
            <person name="Labbe J."/>
            <person name="Martin F.M."/>
        </authorList>
    </citation>
    <scope>NUCLEOTIDE SEQUENCE</scope>
    <source>
        <strain evidence="1">HHB10654</strain>
    </source>
</reference>